<dbReference type="Proteomes" id="UP000176992">
    <property type="component" value="Unassembled WGS sequence"/>
</dbReference>
<dbReference type="Pfam" id="PF04468">
    <property type="entry name" value="PSP1"/>
    <property type="match status" value="1"/>
</dbReference>
<evidence type="ECO:0000313" key="3">
    <source>
        <dbReference type="EMBL" id="OGF98828.1"/>
    </source>
</evidence>
<gene>
    <name evidence="3" type="ORF">A2Z86_01610</name>
</gene>
<feature type="compositionally biased region" description="Basic and acidic residues" evidence="1">
    <location>
        <begin position="274"/>
        <end position="287"/>
    </location>
</feature>
<evidence type="ECO:0000313" key="4">
    <source>
        <dbReference type="Proteomes" id="UP000176992"/>
    </source>
</evidence>
<feature type="region of interest" description="Disordered" evidence="1">
    <location>
        <begin position="268"/>
        <end position="287"/>
    </location>
</feature>
<dbReference type="NCBIfam" id="NF041131">
    <property type="entry name" value="RicT_YaaT_fam"/>
    <property type="match status" value="1"/>
</dbReference>
<dbReference type="EMBL" id="MFIV01000060">
    <property type="protein sequence ID" value="OGF98828.1"/>
    <property type="molecule type" value="Genomic_DNA"/>
</dbReference>
<dbReference type="PROSITE" id="PS51411">
    <property type="entry name" value="PSP1_C"/>
    <property type="match status" value="1"/>
</dbReference>
<protein>
    <recommendedName>
        <fullName evidence="2">PSP1 C-terminal domain-containing protein</fullName>
    </recommendedName>
</protein>
<reference evidence="3 4" key="1">
    <citation type="journal article" date="2016" name="Nat. Commun.">
        <title>Thousands of microbial genomes shed light on interconnected biogeochemical processes in an aquifer system.</title>
        <authorList>
            <person name="Anantharaman K."/>
            <person name="Brown C.T."/>
            <person name="Hug L.A."/>
            <person name="Sharon I."/>
            <person name="Castelle C.J."/>
            <person name="Probst A.J."/>
            <person name="Thomas B.C."/>
            <person name="Singh A."/>
            <person name="Wilkins M.J."/>
            <person name="Karaoz U."/>
            <person name="Brodie E.L."/>
            <person name="Williams K.H."/>
            <person name="Hubbard S.S."/>
            <person name="Banfield J.F."/>
        </authorList>
    </citation>
    <scope>NUCLEOTIDE SEQUENCE [LARGE SCALE GENOMIC DNA]</scope>
</reference>
<dbReference type="AlphaFoldDB" id="A0A1F5YF69"/>
<evidence type="ECO:0000259" key="2">
    <source>
        <dbReference type="PROSITE" id="PS51411"/>
    </source>
</evidence>
<organism evidence="3 4">
    <name type="scientific">Candidatus Glassbacteria bacterium GWA2_58_10</name>
    <dbReference type="NCBI Taxonomy" id="1817865"/>
    <lineage>
        <taxon>Bacteria</taxon>
        <taxon>Candidatus Glassiibacteriota</taxon>
    </lineage>
</organism>
<dbReference type="PANTHER" id="PTHR43830">
    <property type="entry name" value="PROTEIN PSP1"/>
    <property type="match status" value="1"/>
</dbReference>
<sequence>MVEVQFKRERKEYFINRDKLPLAVGDYVVVDVDRGEDLGRVTETGELAARKQHEKKAQLNKIRRLATEAEREGLGRLSEREADAFTICAKKVEEHELEMKLVDAEWQFDGNKVIFYFTADKRVDFRQLVKDLAAIFKTRIELKQIGVRDEARRIGGCGRCGYKLCCTSFLTEFEPVTLKAAKEQRLSLNPSQISGICGRLMCCLMYERDFYKDQTKKFPKEGREYIFTEGRPERVSGLDLFNEQVELENRDGIRRKLPLEEFLNSARECPCRSSKPERKNNPVQHES</sequence>
<dbReference type="InterPro" id="IPR007557">
    <property type="entry name" value="PSP1_C"/>
</dbReference>
<accession>A0A1F5YF69</accession>
<dbReference type="GO" id="GO:0005737">
    <property type="term" value="C:cytoplasm"/>
    <property type="evidence" value="ECO:0007669"/>
    <property type="project" value="TreeGrafter"/>
</dbReference>
<name>A0A1F5YF69_9BACT</name>
<proteinExistence type="predicted"/>
<comment type="caution">
    <text evidence="3">The sequence shown here is derived from an EMBL/GenBank/DDBJ whole genome shotgun (WGS) entry which is preliminary data.</text>
</comment>
<evidence type="ECO:0000256" key="1">
    <source>
        <dbReference type="SAM" id="MobiDB-lite"/>
    </source>
</evidence>
<dbReference type="InterPro" id="IPR047767">
    <property type="entry name" value="PSP1-like"/>
</dbReference>
<feature type="domain" description="PSP1 C-terminal" evidence="2">
    <location>
        <begin position="60"/>
        <end position="145"/>
    </location>
</feature>
<dbReference type="PANTHER" id="PTHR43830:SF3">
    <property type="entry name" value="PROTEIN PSP1"/>
    <property type="match status" value="1"/>
</dbReference>